<dbReference type="EMBL" id="FWZT01000010">
    <property type="protein sequence ID" value="SMF32110.1"/>
    <property type="molecule type" value="Genomic_DNA"/>
</dbReference>
<dbReference type="InterPro" id="IPR000421">
    <property type="entry name" value="FA58C"/>
</dbReference>
<protein>
    <recommendedName>
        <fullName evidence="1">F5/8 type C domain-containing protein</fullName>
    </recommendedName>
</protein>
<dbReference type="RefSeq" id="WP_132320645.1">
    <property type="nucleotide sequence ID" value="NZ_FWZT01000010.1"/>
</dbReference>
<dbReference type="Gene3D" id="2.60.120.260">
    <property type="entry name" value="Galactose-binding domain-like"/>
    <property type="match status" value="1"/>
</dbReference>
<dbReference type="PROSITE" id="PS51257">
    <property type="entry name" value="PROKAR_LIPOPROTEIN"/>
    <property type="match status" value="1"/>
</dbReference>
<feature type="domain" description="F5/8 type C" evidence="1">
    <location>
        <begin position="254"/>
        <end position="392"/>
    </location>
</feature>
<dbReference type="AlphaFoldDB" id="A0A1Y6BYI9"/>
<proteinExistence type="predicted"/>
<sequence length="392" mass="43355">MRWLTLFCICLIGSCESTSESESPQFDPSDIVEISGTYLNDDGSPAARTYIHLQNLNTYGYYDPLYTSVADFLLKFFQRVAFWPFPFYSWGDNDRDKTSPGYFLDEIRTNDVGQFNFEVTAGSFVRDSSGAINITLINDGDESSDPYGRFTFVIKEQVSALDELILCKLEPLTLSEGASTIDISWLAPSFTVESYQIKFANPDDNSPIWVSSVEGTETTISLPKSIFADYSVRFAIEAFYQIDGDNESQLKKSCLTPSQEFTIATPTPNLAANAYASSPSIDFTITSLSNGEFDDPWYFEAFDTNTLTIDLGSETTIESINLHNLMFSSSSSQTIAIQGASSGNESADFSELIATTSATRYMSLSLTSPATVRWLKIIASSTLLDLQEVSIQ</sequence>
<evidence type="ECO:0000313" key="2">
    <source>
        <dbReference type="EMBL" id="SMF32110.1"/>
    </source>
</evidence>
<reference evidence="3" key="1">
    <citation type="submission" date="2017-04" db="EMBL/GenBank/DDBJ databases">
        <authorList>
            <person name="Varghese N."/>
            <person name="Submissions S."/>
        </authorList>
    </citation>
    <scope>NUCLEOTIDE SEQUENCE [LARGE SCALE GENOMIC DNA]</scope>
    <source>
        <strain evidence="3">RKEM611</strain>
    </source>
</reference>
<evidence type="ECO:0000313" key="3">
    <source>
        <dbReference type="Proteomes" id="UP000192907"/>
    </source>
</evidence>
<keyword evidence="3" id="KW-1185">Reference proteome</keyword>
<evidence type="ECO:0000259" key="1">
    <source>
        <dbReference type="PROSITE" id="PS50022"/>
    </source>
</evidence>
<dbReference type="PROSITE" id="PS50022">
    <property type="entry name" value="FA58C_3"/>
    <property type="match status" value="1"/>
</dbReference>
<dbReference type="Proteomes" id="UP000192907">
    <property type="component" value="Unassembled WGS sequence"/>
</dbReference>
<dbReference type="OrthoDB" id="9985676at2"/>
<organism evidence="2 3">
    <name type="scientific">Pseudobacteriovorax antillogorgiicola</name>
    <dbReference type="NCBI Taxonomy" id="1513793"/>
    <lineage>
        <taxon>Bacteria</taxon>
        <taxon>Pseudomonadati</taxon>
        <taxon>Bdellovibrionota</taxon>
        <taxon>Oligoflexia</taxon>
        <taxon>Oligoflexales</taxon>
        <taxon>Pseudobacteriovoracaceae</taxon>
        <taxon>Pseudobacteriovorax</taxon>
    </lineage>
</organism>
<accession>A0A1Y6BYI9</accession>
<dbReference type="SUPFAM" id="SSF49785">
    <property type="entry name" value="Galactose-binding domain-like"/>
    <property type="match status" value="1"/>
</dbReference>
<dbReference type="STRING" id="1513793.SAMN06296036_1103"/>
<name>A0A1Y6BYI9_9BACT</name>
<dbReference type="InterPro" id="IPR008979">
    <property type="entry name" value="Galactose-bd-like_sf"/>
</dbReference>
<gene>
    <name evidence="2" type="ORF">SAMN06296036_1103</name>
</gene>